<evidence type="ECO:0000313" key="4">
    <source>
        <dbReference type="Proteomes" id="UP000604273"/>
    </source>
</evidence>
<dbReference type="Proteomes" id="UP000604273">
    <property type="component" value="Unassembled WGS sequence"/>
</dbReference>
<keyword evidence="4" id="KW-1185">Reference proteome</keyword>
<evidence type="ECO:0000256" key="1">
    <source>
        <dbReference type="SAM" id="MobiDB-lite"/>
    </source>
</evidence>
<accession>A0A8H4WQG6</accession>
<proteinExistence type="predicted"/>
<dbReference type="GO" id="GO:0031505">
    <property type="term" value="P:fungal-type cell wall organization"/>
    <property type="evidence" value="ECO:0007669"/>
    <property type="project" value="InterPro"/>
</dbReference>
<reference evidence="3" key="1">
    <citation type="journal article" date="2020" name="BMC Genomics">
        <title>Correction to: Identification and distribution of gene clusters required for synthesis of sphingolipid metabolism inhibitors in diverse species of the filamentous fungus Fusarium.</title>
        <authorList>
            <person name="Kim H.S."/>
            <person name="Lohmar J.M."/>
            <person name="Busman M."/>
            <person name="Brown D.W."/>
            <person name="Naumann T.A."/>
            <person name="Divon H.H."/>
            <person name="Lysoe E."/>
            <person name="Uhlig S."/>
            <person name="Proctor R.H."/>
        </authorList>
    </citation>
    <scope>NUCLEOTIDE SEQUENCE</scope>
    <source>
        <strain evidence="3">NRRL 45417</strain>
    </source>
</reference>
<protein>
    <recommendedName>
        <fullName evidence="5">Cell wall protein SED1</fullName>
    </recommendedName>
</protein>
<dbReference type="GO" id="GO:0005199">
    <property type="term" value="F:structural constituent of cell wall"/>
    <property type="evidence" value="ECO:0007669"/>
    <property type="project" value="InterPro"/>
</dbReference>
<dbReference type="PANTHER" id="PTHR35523:SF1">
    <property type="entry name" value="CELL WALL PROTEIN SED1"/>
    <property type="match status" value="1"/>
</dbReference>
<evidence type="ECO:0008006" key="5">
    <source>
        <dbReference type="Google" id="ProtNLM"/>
    </source>
</evidence>
<feature type="compositionally biased region" description="Polar residues" evidence="1">
    <location>
        <begin position="152"/>
        <end position="182"/>
    </location>
</feature>
<sequence>MAFLTTAVTVGFLLKAALASPLWLNTTQATTSRSVVAPASSIPTITEVTTAFTTYCPYPTTFTYNDQTYTVTEATTLTITDCPGNECTPPAPGKSFYRTEDVTTFTTYCPYPTTFTYNDQTYTVTEATTLIVTGCVENHCPTFIPEKPAASKSPSTPGKPSAPESPSTPEKPSAPNESSVPRESSAAAPSKPATGTTPEDTVLPVISSGCGTSPAALLAAIIVVALL</sequence>
<keyword evidence="2" id="KW-0732">Signal</keyword>
<organism evidence="3 4">
    <name type="scientific">Fusarium gaditjirri</name>
    <dbReference type="NCBI Taxonomy" id="282569"/>
    <lineage>
        <taxon>Eukaryota</taxon>
        <taxon>Fungi</taxon>
        <taxon>Dikarya</taxon>
        <taxon>Ascomycota</taxon>
        <taxon>Pezizomycotina</taxon>
        <taxon>Sordariomycetes</taxon>
        <taxon>Hypocreomycetidae</taxon>
        <taxon>Hypocreales</taxon>
        <taxon>Nectriaceae</taxon>
        <taxon>Fusarium</taxon>
        <taxon>Fusarium nisikadoi species complex</taxon>
    </lineage>
</organism>
<feature type="chain" id="PRO_5034932784" description="Cell wall protein SED1" evidence="2">
    <location>
        <begin position="20"/>
        <end position="227"/>
    </location>
</feature>
<dbReference type="GO" id="GO:0009277">
    <property type="term" value="C:fungal-type cell wall"/>
    <property type="evidence" value="ECO:0007669"/>
    <property type="project" value="TreeGrafter"/>
</dbReference>
<dbReference type="EMBL" id="JABFAI010000339">
    <property type="protein sequence ID" value="KAF4946069.1"/>
    <property type="molecule type" value="Genomic_DNA"/>
</dbReference>
<dbReference type="OrthoDB" id="4094614at2759"/>
<evidence type="ECO:0000313" key="3">
    <source>
        <dbReference type="EMBL" id="KAF4946069.1"/>
    </source>
</evidence>
<comment type="caution">
    <text evidence="3">The sequence shown here is derived from an EMBL/GenBank/DDBJ whole genome shotgun (WGS) entry which is preliminary data.</text>
</comment>
<gene>
    <name evidence="3" type="ORF">FGADI_11469</name>
</gene>
<dbReference type="AlphaFoldDB" id="A0A8H4WQG6"/>
<dbReference type="InterPro" id="IPR038843">
    <property type="entry name" value="Sed1/Spi1"/>
</dbReference>
<feature type="region of interest" description="Disordered" evidence="1">
    <location>
        <begin position="146"/>
        <end position="202"/>
    </location>
</feature>
<reference evidence="3" key="2">
    <citation type="submission" date="2020-05" db="EMBL/GenBank/DDBJ databases">
        <authorList>
            <person name="Kim H.-S."/>
            <person name="Proctor R.H."/>
            <person name="Brown D.W."/>
        </authorList>
    </citation>
    <scope>NUCLEOTIDE SEQUENCE</scope>
    <source>
        <strain evidence="3">NRRL 45417</strain>
    </source>
</reference>
<feature type="signal peptide" evidence="2">
    <location>
        <begin position="1"/>
        <end position="19"/>
    </location>
</feature>
<dbReference type="PANTHER" id="PTHR35523">
    <property type="entry name" value="CELL WALL PROTEIN SED1"/>
    <property type="match status" value="1"/>
</dbReference>
<evidence type="ECO:0000256" key="2">
    <source>
        <dbReference type="SAM" id="SignalP"/>
    </source>
</evidence>
<name>A0A8H4WQG6_9HYPO</name>